<dbReference type="PROSITE" id="PS50294">
    <property type="entry name" value="WD_REPEATS_REGION"/>
    <property type="match status" value="2"/>
</dbReference>
<reference evidence="5 6" key="1">
    <citation type="journal article" date="2016" name="Mol. Biol. Evol.">
        <title>Comparative Genomics of Early-Diverging Mushroom-Forming Fungi Provides Insights into the Origins of Lignocellulose Decay Capabilities.</title>
        <authorList>
            <person name="Nagy L.G."/>
            <person name="Riley R."/>
            <person name="Tritt A."/>
            <person name="Adam C."/>
            <person name="Daum C."/>
            <person name="Floudas D."/>
            <person name="Sun H."/>
            <person name="Yadav J.S."/>
            <person name="Pangilinan J."/>
            <person name="Larsson K.H."/>
            <person name="Matsuura K."/>
            <person name="Barry K."/>
            <person name="Labutti K."/>
            <person name="Kuo R."/>
            <person name="Ohm R.A."/>
            <person name="Bhattacharya S.S."/>
            <person name="Shirouzu T."/>
            <person name="Yoshinaga Y."/>
            <person name="Martin F.M."/>
            <person name="Grigoriev I.V."/>
            <person name="Hibbett D.S."/>
        </authorList>
    </citation>
    <scope>NUCLEOTIDE SEQUENCE [LARGE SCALE GENOMIC DNA]</scope>
    <source>
        <strain evidence="5 6">TUFC12733</strain>
    </source>
</reference>
<dbReference type="CDD" id="cd00200">
    <property type="entry name" value="WD40"/>
    <property type="match status" value="1"/>
</dbReference>
<feature type="compositionally biased region" description="Low complexity" evidence="4">
    <location>
        <begin position="430"/>
        <end position="456"/>
    </location>
</feature>
<dbReference type="GO" id="GO:0034657">
    <property type="term" value="C:GID complex"/>
    <property type="evidence" value="ECO:0007669"/>
    <property type="project" value="TreeGrafter"/>
</dbReference>
<feature type="region of interest" description="Disordered" evidence="4">
    <location>
        <begin position="1"/>
        <end position="37"/>
    </location>
</feature>
<dbReference type="InterPro" id="IPR036322">
    <property type="entry name" value="WD40_repeat_dom_sf"/>
</dbReference>
<accession>A0A167LKJ0</accession>
<dbReference type="InterPro" id="IPR001680">
    <property type="entry name" value="WD40_rpt"/>
</dbReference>
<proteinExistence type="predicted"/>
<keyword evidence="2" id="KW-0677">Repeat</keyword>
<dbReference type="InterPro" id="IPR051350">
    <property type="entry name" value="WD_repeat-ST_regulator"/>
</dbReference>
<evidence type="ECO:0000256" key="2">
    <source>
        <dbReference type="ARBA" id="ARBA00022737"/>
    </source>
</evidence>
<dbReference type="GO" id="GO:0043161">
    <property type="term" value="P:proteasome-mediated ubiquitin-dependent protein catabolic process"/>
    <property type="evidence" value="ECO:0007669"/>
    <property type="project" value="TreeGrafter"/>
</dbReference>
<dbReference type="PROSITE" id="PS50896">
    <property type="entry name" value="LISH"/>
    <property type="match status" value="1"/>
</dbReference>
<feature type="repeat" description="WD" evidence="3">
    <location>
        <begin position="268"/>
        <end position="301"/>
    </location>
</feature>
<sequence>MPDFLDRLPLRPASSQSSFDSEPIAGPSNGHYIANGHTETNGFRVTIRRVEPEGRGMYPGSSVDREEFVRLVLQGLRDVGYVEAAATLEAESGYTLESSSVANFRDCILTGQWERVESSLTGLGVVMEEDLRYARFLVCEQKFLEYLEDRQLDVALEVLREEITPLQQEPQRTHALSGLMMCDPKDLYARAQWDGATGRSRELLLNKLQRYIPSSIMIPPRRLETLLNQARQLQTNACIYHTSSRPFSLYIDHQCDRTEFPLHTTMILADHQDEIWHLAWSHDGTRLATASRDQSVIIWRIGADPNECALEQRLREHANAVSFVAWSPDSTVLLTAAEATIKMWNPKTGLCIKTILGHEDTVCSLVWRKDGSGFISGGMDQKILFWDKEGKNIDKLESIPIRMSSVAISPDERWLVVAGMLANPSKVLARAESSASSRSQSQSPRNGNSNQNPSSSLKHTRFTVYDLRTKEEHASIDMPGEFTSVTISADSKFGLLNHSPDVSAGCGVMLWSLEEPKLVRKYAGQKQTKHVIRSCFGGPGENFVLSGSEVLDTNVYVWHKESGTPLEILQGHGEGSINAVAWNPCQEAMFATCSDDHTVRIWGKDPPEFIPSVTEAALEDGLQQAGSVPREPPTLRWDDAREMFL</sequence>
<feature type="repeat" description="WD" evidence="3">
    <location>
        <begin position="314"/>
        <end position="354"/>
    </location>
</feature>
<keyword evidence="6" id="KW-1185">Reference proteome</keyword>
<dbReference type="InterPro" id="IPR015943">
    <property type="entry name" value="WD40/YVTN_repeat-like_dom_sf"/>
</dbReference>
<dbReference type="SUPFAM" id="SSF50978">
    <property type="entry name" value="WD40 repeat-like"/>
    <property type="match status" value="1"/>
</dbReference>
<dbReference type="Proteomes" id="UP000076738">
    <property type="component" value="Unassembled WGS sequence"/>
</dbReference>
<evidence type="ECO:0000313" key="6">
    <source>
        <dbReference type="Proteomes" id="UP000076738"/>
    </source>
</evidence>
<evidence type="ECO:0000256" key="1">
    <source>
        <dbReference type="ARBA" id="ARBA00022574"/>
    </source>
</evidence>
<dbReference type="PANTHER" id="PTHR22838">
    <property type="entry name" value="WD REPEAT PROTEIN 26-RELATED"/>
    <property type="match status" value="1"/>
</dbReference>
<feature type="region of interest" description="Disordered" evidence="4">
    <location>
        <begin position="429"/>
        <end position="457"/>
    </location>
</feature>
<dbReference type="Pfam" id="PF23627">
    <property type="entry name" value="LisH_WDR26"/>
    <property type="match status" value="1"/>
</dbReference>
<dbReference type="SMART" id="SM00320">
    <property type="entry name" value="WD40"/>
    <property type="match status" value="5"/>
</dbReference>
<dbReference type="PROSITE" id="PS50082">
    <property type="entry name" value="WD_REPEATS_2"/>
    <property type="match status" value="3"/>
</dbReference>
<name>A0A167LKJ0_CALVF</name>
<feature type="repeat" description="WD" evidence="3">
    <location>
        <begin position="355"/>
        <end position="387"/>
    </location>
</feature>
<dbReference type="OrthoDB" id="972532at2759"/>
<gene>
    <name evidence="5" type="ORF">CALVIDRAFT_482370</name>
</gene>
<dbReference type="EMBL" id="KV417287">
    <property type="protein sequence ID" value="KZO95782.1"/>
    <property type="molecule type" value="Genomic_DNA"/>
</dbReference>
<dbReference type="Gene3D" id="2.130.10.10">
    <property type="entry name" value="YVTN repeat-like/Quinoprotein amine dehydrogenase"/>
    <property type="match status" value="2"/>
</dbReference>
<dbReference type="PANTHER" id="PTHR22838:SF0">
    <property type="entry name" value="WD REPEAT-CONTAINING PROTEIN 26"/>
    <property type="match status" value="1"/>
</dbReference>
<organism evidence="5 6">
    <name type="scientific">Calocera viscosa (strain TUFC12733)</name>
    <dbReference type="NCBI Taxonomy" id="1330018"/>
    <lineage>
        <taxon>Eukaryota</taxon>
        <taxon>Fungi</taxon>
        <taxon>Dikarya</taxon>
        <taxon>Basidiomycota</taxon>
        <taxon>Agaricomycotina</taxon>
        <taxon>Dacrymycetes</taxon>
        <taxon>Dacrymycetales</taxon>
        <taxon>Dacrymycetaceae</taxon>
        <taxon>Calocera</taxon>
    </lineage>
</organism>
<protein>
    <submittedName>
        <fullName evidence="5">WD40 repeat-like protein</fullName>
    </submittedName>
</protein>
<dbReference type="InterPro" id="IPR006594">
    <property type="entry name" value="LisH"/>
</dbReference>
<dbReference type="STRING" id="1330018.A0A167LKJ0"/>
<evidence type="ECO:0000313" key="5">
    <source>
        <dbReference type="EMBL" id="KZO95782.1"/>
    </source>
</evidence>
<dbReference type="Pfam" id="PF00400">
    <property type="entry name" value="WD40"/>
    <property type="match status" value="4"/>
</dbReference>
<keyword evidence="1 3" id="KW-0853">WD repeat</keyword>
<evidence type="ECO:0000256" key="3">
    <source>
        <dbReference type="PROSITE-ProRule" id="PRU00221"/>
    </source>
</evidence>
<dbReference type="AlphaFoldDB" id="A0A167LKJ0"/>
<evidence type="ECO:0000256" key="4">
    <source>
        <dbReference type="SAM" id="MobiDB-lite"/>
    </source>
</evidence>